<evidence type="ECO:0000256" key="2">
    <source>
        <dbReference type="ARBA" id="ARBA00000711"/>
    </source>
</evidence>
<evidence type="ECO:0000313" key="22">
    <source>
        <dbReference type="Proteomes" id="UP000184035"/>
    </source>
</evidence>
<dbReference type="GO" id="GO:0009236">
    <property type="term" value="P:cobalamin biosynthetic process"/>
    <property type="evidence" value="ECO:0007669"/>
    <property type="project" value="UniProtKB-UniPathway"/>
</dbReference>
<dbReference type="GO" id="GO:0005524">
    <property type="term" value="F:ATP binding"/>
    <property type="evidence" value="ECO:0007669"/>
    <property type="project" value="UniProtKB-KW"/>
</dbReference>
<dbReference type="SUPFAM" id="SSF52540">
    <property type="entry name" value="P-loop containing nucleoside triphosphate hydrolases"/>
    <property type="match status" value="1"/>
</dbReference>
<dbReference type="GO" id="GO:0005525">
    <property type="term" value="F:GTP binding"/>
    <property type="evidence" value="ECO:0007669"/>
    <property type="project" value="UniProtKB-KW"/>
</dbReference>
<evidence type="ECO:0000256" key="17">
    <source>
        <dbReference type="ARBA" id="ARBA00030571"/>
    </source>
</evidence>
<evidence type="ECO:0000256" key="6">
    <source>
        <dbReference type="ARBA" id="ARBA00005159"/>
    </source>
</evidence>
<proteinExistence type="inferred from homology"/>
<dbReference type="InterPro" id="IPR003203">
    <property type="entry name" value="CobU/CobP"/>
</dbReference>
<evidence type="ECO:0000256" key="11">
    <source>
        <dbReference type="ARBA" id="ARBA00022679"/>
    </source>
</evidence>
<feature type="active site" description="GMP-histidine intermediate" evidence="18">
    <location>
        <position position="52"/>
    </location>
</feature>
<evidence type="ECO:0000256" key="18">
    <source>
        <dbReference type="PIRSR" id="PIRSR006135-1"/>
    </source>
</evidence>
<keyword evidence="15 19" id="KW-0342">GTP-binding</keyword>
<keyword evidence="10" id="KW-0169">Cobalamin biosynthesis</keyword>
<keyword evidence="14" id="KW-0067">ATP-binding</keyword>
<evidence type="ECO:0000313" key="21">
    <source>
        <dbReference type="EMBL" id="SHE53063.1"/>
    </source>
</evidence>
<comment type="catalytic activity">
    <reaction evidence="3">
        <text>adenosylcob(III)inamide + GTP = adenosylcob(III)inamide phosphate + GDP + H(+)</text>
        <dbReference type="Rhea" id="RHEA:15765"/>
        <dbReference type="ChEBI" id="CHEBI:2480"/>
        <dbReference type="ChEBI" id="CHEBI:15378"/>
        <dbReference type="ChEBI" id="CHEBI:37565"/>
        <dbReference type="ChEBI" id="CHEBI:58189"/>
        <dbReference type="ChEBI" id="CHEBI:58502"/>
        <dbReference type="EC" id="2.7.1.156"/>
    </reaction>
</comment>
<keyword evidence="21" id="KW-0548">Nucleotidyltransferase</keyword>
<comment type="pathway">
    <text evidence="6">Cofactor biosynthesis; adenosylcobalamin biosynthesis; adenosylcobalamin from cob(II)yrinate a,c-diamide: step 5/7.</text>
</comment>
<dbReference type="AlphaFoldDB" id="A0A1M4U924"/>
<feature type="binding site" evidence="19">
    <location>
        <position position="64"/>
    </location>
    <ligand>
        <name>GTP</name>
        <dbReference type="ChEBI" id="CHEBI:37565"/>
    </ligand>
</feature>
<dbReference type="Pfam" id="PF02283">
    <property type="entry name" value="CobU"/>
    <property type="match status" value="1"/>
</dbReference>
<comment type="similarity">
    <text evidence="7">Belongs to the CobU/CobP family.</text>
</comment>
<name>A0A1M4U924_9CLOT</name>
<keyword evidence="11 21" id="KW-0808">Transferase</keyword>
<feature type="binding site" evidence="19">
    <location>
        <begin position="53"/>
        <end position="56"/>
    </location>
    <ligand>
        <name>GTP</name>
        <dbReference type="ChEBI" id="CHEBI:37565"/>
    </ligand>
</feature>
<comment type="catalytic activity">
    <reaction evidence="2">
        <text>adenosylcob(III)inamide phosphate + GTP + H(+) = adenosylcob(III)inamide-GDP + diphosphate</text>
        <dbReference type="Rhea" id="RHEA:22712"/>
        <dbReference type="ChEBI" id="CHEBI:15378"/>
        <dbReference type="ChEBI" id="CHEBI:33019"/>
        <dbReference type="ChEBI" id="CHEBI:37565"/>
        <dbReference type="ChEBI" id="CHEBI:58502"/>
        <dbReference type="ChEBI" id="CHEBI:60487"/>
        <dbReference type="EC" id="2.7.7.62"/>
    </reaction>
</comment>
<protein>
    <recommendedName>
        <fullName evidence="16">Adenosylcobinamide kinase</fullName>
        <ecNumber evidence="8">2.7.1.156</ecNumber>
        <ecNumber evidence="9">2.7.7.62</ecNumber>
    </recommendedName>
    <alternativeName>
        <fullName evidence="17">Adenosylcobinamide-phosphate guanylyltransferase</fullName>
    </alternativeName>
</protein>
<gene>
    <name evidence="21" type="ORF">SAMN05443638_10492</name>
</gene>
<dbReference type="SMART" id="SM00382">
    <property type="entry name" value="AAA"/>
    <property type="match status" value="1"/>
</dbReference>
<dbReference type="PIRSF" id="PIRSF006135">
    <property type="entry name" value="CobU"/>
    <property type="match status" value="1"/>
</dbReference>
<evidence type="ECO:0000256" key="8">
    <source>
        <dbReference type="ARBA" id="ARBA00012016"/>
    </source>
</evidence>
<dbReference type="EC" id="2.7.7.62" evidence="9"/>
<evidence type="ECO:0000259" key="20">
    <source>
        <dbReference type="SMART" id="SM00382"/>
    </source>
</evidence>
<evidence type="ECO:0000256" key="1">
    <source>
        <dbReference type="ARBA" id="ARBA00000312"/>
    </source>
</evidence>
<dbReference type="Gene3D" id="3.40.50.300">
    <property type="entry name" value="P-loop containing nucleotide triphosphate hydrolases"/>
    <property type="match status" value="1"/>
</dbReference>
<dbReference type="GO" id="GO:0043752">
    <property type="term" value="F:adenosylcobinamide kinase activity"/>
    <property type="evidence" value="ECO:0007669"/>
    <property type="project" value="UniProtKB-EC"/>
</dbReference>
<evidence type="ECO:0000256" key="4">
    <source>
        <dbReference type="ARBA" id="ARBA00003889"/>
    </source>
</evidence>
<evidence type="ECO:0000256" key="12">
    <source>
        <dbReference type="ARBA" id="ARBA00022741"/>
    </source>
</evidence>
<keyword evidence="13 21" id="KW-0418">Kinase</keyword>
<comment type="catalytic activity">
    <reaction evidence="1">
        <text>adenosylcob(III)inamide + ATP = adenosylcob(III)inamide phosphate + ADP + H(+)</text>
        <dbReference type="Rhea" id="RHEA:15769"/>
        <dbReference type="ChEBI" id="CHEBI:2480"/>
        <dbReference type="ChEBI" id="CHEBI:15378"/>
        <dbReference type="ChEBI" id="CHEBI:30616"/>
        <dbReference type="ChEBI" id="CHEBI:58502"/>
        <dbReference type="ChEBI" id="CHEBI:456216"/>
        <dbReference type="EC" id="2.7.1.156"/>
    </reaction>
</comment>
<dbReference type="STRING" id="1533.SAMN05443638_10492"/>
<comment type="pathway">
    <text evidence="5">Cofactor biosynthesis; adenosylcobalamin biosynthesis; adenosylcobalamin from cob(II)yrinate a,c-diamide: step 6/7.</text>
</comment>
<evidence type="ECO:0000256" key="15">
    <source>
        <dbReference type="ARBA" id="ARBA00023134"/>
    </source>
</evidence>
<evidence type="ECO:0000256" key="16">
    <source>
        <dbReference type="ARBA" id="ARBA00029570"/>
    </source>
</evidence>
<evidence type="ECO:0000256" key="3">
    <source>
        <dbReference type="ARBA" id="ARBA00001522"/>
    </source>
</evidence>
<keyword evidence="12 19" id="KW-0547">Nucleotide-binding</keyword>
<organism evidence="21 22">
    <name type="scientific">Clostridium fallax</name>
    <dbReference type="NCBI Taxonomy" id="1533"/>
    <lineage>
        <taxon>Bacteria</taxon>
        <taxon>Bacillati</taxon>
        <taxon>Bacillota</taxon>
        <taxon>Clostridia</taxon>
        <taxon>Eubacteriales</taxon>
        <taxon>Clostridiaceae</taxon>
        <taxon>Clostridium</taxon>
    </lineage>
</organism>
<dbReference type="InterPro" id="IPR003593">
    <property type="entry name" value="AAA+_ATPase"/>
</dbReference>
<dbReference type="UniPathway" id="UPA00148">
    <property type="reaction ID" value="UER00236"/>
</dbReference>
<evidence type="ECO:0000256" key="19">
    <source>
        <dbReference type="PIRSR" id="PIRSR006135-2"/>
    </source>
</evidence>
<dbReference type="PANTHER" id="PTHR34848:SF1">
    <property type="entry name" value="BIFUNCTIONAL ADENOSYLCOBALAMIN BIOSYNTHESIS PROTEIN COBU"/>
    <property type="match status" value="1"/>
</dbReference>
<dbReference type="InterPro" id="IPR027417">
    <property type="entry name" value="P-loop_NTPase"/>
</dbReference>
<dbReference type="OrthoDB" id="9799422at2"/>
<dbReference type="GO" id="GO:0008820">
    <property type="term" value="F:cobinamide phosphate guanylyltransferase activity"/>
    <property type="evidence" value="ECO:0007669"/>
    <property type="project" value="UniProtKB-EC"/>
</dbReference>
<feature type="binding site" evidence="19">
    <location>
        <begin position="12"/>
        <end position="19"/>
    </location>
    <ligand>
        <name>GTP</name>
        <dbReference type="ChEBI" id="CHEBI:37565"/>
    </ligand>
</feature>
<evidence type="ECO:0000256" key="9">
    <source>
        <dbReference type="ARBA" id="ARBA00012523"/>
    </source>
</evidence>
<feature type="binding site" evidence="19">
    <location>
        <position position="84"/>
    </location>
    <ligand>
        <name>GTP</name>
        <dbReference type="ChEBI" id="CHEBI:37565"/>
    </ligand>
</feature>
<evidence type="ECO:0000256" key="14">
    <source>
        <dbReference type="ARBA" id="ARBA00022840"/>
    </source>
</evidence>
<reference evidence="21 22" key="1">
    <citation type="submission" date="2016-11" db="EMBL/GenBank/DDBJ databases">
        <authorList>
            <person name="Jaros S."/>
            <person name="Januszkiewicz K."/>
            <person name="Wedrychowicz H."/>
        </authorList>
    </citation>
    <scope>NUCLEOTIDE SEQUENCE [LARGE SCALE GENOMIC DNA]</scope>
    <source>
        <strain evidence="21 22">DSM 2631</strain>
    </source>
</reference>
<evidence type="ECO:0000256" key="13">
    <source>
        <dbReference type="ARBA" id="ARBA00022777"/>
    </source>
</evidence>
<evidence type="ECO:0000256" key="7">
    <source>
        <dbReference type="ARBA" id="ARBA00007490"/>
    </source>
</evidence>
<dbReference type="EC" id="2.7.1.156" evidence="8"/>
<feature type="domain" description="AAA+ ATPase" evidence="20">
    <location>
        <begin position="4"/>
        <end position="165"/>
    </location>
</feature>
<comment type="function">
    <text evidence="4">Catalyzes ATP-dependent phosphorylation of adenosylcobinamide and addition of GMP to adenosylcobinamide phosphate.</text>
</comment>
<evidence type="ECO:0000256" key="10">
    <source>
        <dbReference type="ARBA" id="ARBA00022573"/>
    </source>
</evidence>
<dbReference type="RefSeq" id="WP_072893206.1">
    <property type="nucleotide sequence ID" value="NZ_FQVM01000004.1"/>
</dbReference>
<accession>A0A1M4U924</accession>
<dbReference type="EMBL" id="FQVM01000004">
    <property type="protein sequence ID" value="SHE53063.1"/>
    <property type="molecule type" value="Genomic_DNA"/>
</dbReference>
<dbReference type="PANTHER" id="PTHR34848">
    <property type="match status" value="1"/>
</dbReference>
<dbReference type="Proteomes" id="UP000184035">
    <property type="component" value="Unassembled WGS sequence"/>
</dbReference>
<sequence length="185" mass="21229">MRQKGKIILVTGGSGSGKSSFSENLLKNEKNIFYIATTIVKDEETERKVESHKKRRDKRYKTYEGFENLGEIIKDRKEEAVLLDCVSSLITNYMFKESKDYDFIPLDEVEKIKKDIEDEVINLIKSCKEENKFLVMVTNEVGCSLAPEFKVNRVFRNIIGMVNQVIASLSDEVYLVSCGIPLKLK</sequence>
<evidence type="ECO:0000256" key="5">
    <source>
        <dbReference type="ARBA" id="ARBA00004692"/>
    </source>
</evidence>
<dbReference type="NCBIfam" id="NF004469">
    <property type="entry name" value="PRK05800.1"/>
    <property type="match status" value="1"/>
</dbReference>
<keyword evidence="22" id="KW-1185">Reference proteome</keyword>